<dbReference type="AlphaFoldDB" id="A0A5N6KLI2"/>
<evidence type="ECO:0000256" key="1">
    <source>
        <dbReference type="SAM" id="MobiDB-lite"/>
    </source>
</evidence>
<keyword evidence="3" id="KW-1185">Reference proteome</keyword>
<comment type="caution">
    <text evidence="2">The sequence shown here is derived from an EMBL/GenBank/DDBJ whole genome shotgun (WGS) entry which is preliminary data.</text>
</comment>
<accession>A0A5N6KLI2</accession>
<feature type="region of interest" description="Disordered" evidence="1">
    <location>
        <begin position="31"/>
        <end position="75"/>
    </location>
</feature>
<sequence length="75" mass="8562">MLILGPFLLPCGIGINNAIHKPPPKIKSRVRRTSHQFKIEHSTPKNPNSQNEIAPKMHGILNRPKKSHENMRPIR</sequence>
<proteinExistence type="predicted"/>
<dbReference type="Proteomes" id="UP000326757">
    <property type="component" value="Unassembled WGS sequence"/>
</dbReference>
<protein>
    <submittedName>
        <fullName evidence="2">Uncharacterized protein</fullName>
    </submittedName>
</protein>
<gene>
    <name evidence="2" type="ORF">EYC80_003929</name>
</gene>
<dbReference type="EMBL" id="VIGI01000001">
    <property type="protein sequence ID" value="KAB8304545.1"/>
    <property type="molecule type" value="Genomic_DNA"/>
</dbReference>
<organism evidence="2 3">
    <name type="scientific">Monilinia laxa</name>
    <name type="common">Brown rot fungus</name>
    <name type="synonym">Sclerotinia laxa</name>
    <dbReference type="NCBI Taxonomy" id="61186"/>
    <lineage>
        <taxon>Eukaryota</taxon>
        <taxon>Fungi</taxon>
        <taxon>Dikarya</taxon>
        <taxon>Ascomycota</taxon>
        <taxon>Pezizomycotina</taxon>
        <taxon>Leotiomycetes</taxon>
        <taxon>Helotiales</taxon>
        <taxon>Sclerotiniaceae</taxon>
        <taxon>Monilinia</taxon>
    </lineage>
</organism>
<evidence type="ECO:0000313" key="2">
    <source>
        <dbReference type="EMBL" id="KAB8304545.1"/>
    </source>
</evidence>
<reference evidence="2 3" key="1">
    <citation type="submission" date="2019-06" db="EMBL/GenBank/DDBJ databases">
        <title>Genome Sequence of the Brown Rot Fungal Pathogen Monilinia laxa.</title>
        <authorList>
            <person name="De Miccolis Angelini R.M."/>
            <person name="Landi L."/>
            <person name="Abate D."/>
            <person name="Pollastro S."/>
            <person name="Romanazzi G."/>
            <person name="Faretra F."/>
        </authorList>
    </citation>
    <scope>NUCLEOTIDE SEQUENCE [LARGE SCALE GENOMIC DNA]</scope>
    <source>
        <strain evidence="2 3">Mlax316</strain>
    </source>
</reference>
<name>A0A5N6KLI2_MONLA</name>
<evidence type="ECO:0000313" key="3">
    <source>
        <dbReference type="Proteomes" id="UP000326757"/>
    </source>
</evidence>